<accession>A0ACB9YW99</accession>
<dbReference type="Proteomes" id="UP001497700">
    <property type="component" value="Unassembled WGS sequence"/>
</dbReference>
<sequence>MAEKPLPSPAQPLVADDAPVPQQEGVTIDKQQQITPVIQEENSNPNSNSNTRDLNAPSSNAPKDMPKDTPKDNKAPLVSVEPNARVVTPLHMLGENPAWINCPFCRHCTKTRVTREGTSTQTLAGAVLCLFCVCLACLPCVGGWCENTNIFCSSCNNRVATIPHDGPIQLAPVAR</sequence>
<keyword evidence="2" id="KW-1185">Reference proteome</keyword>
<proteinExistence type="predicted"/>
<name>A0ACB9YW99_9PEZI</name>
<evidence type="ECO:0000313" key="2">
    <source>
        <dbReference type="Proteomes" id="UP001497700"/>
    </source>
</evidence>
<protein>
    <submittedName>
        <fullName evidence="1">Uncharacterized protein</fullName>
    </submittedName>
</protein>
<organism evidence="1 2">
    <name type="scientific">Hypoxylon rubiginosum</name>
    <dbReference type="NCBI Taxonomy" id="110542"/>
    <lineage>
        <taxon>Eukaryota</taxon>
        <taxon>Fungi</taxon>
        <taxon>Dikarya</taxon>
        <taxon>Ascomycota</taxon>
        <taxon>Pezizomycotina</taxon>
        <taxon>Sordariomycetes</taxon>
        <taxon>Xylariomycetidae</taxon>
        <taxon>Xylariales</taxon>
        <taxon>Hypoxylaceae</taxon>
        <taxon>Hypoxylon</taxon>
    </lineage>
</organism>
<dbReference type="EMBL" id="MU393507">
    <property type="protein sequence ID" value="KAI4863279.1"/>
    <property type="molecule type" value="Genomic_DNA"/>
</dbReference>
<gene>
    <name evidence="1" type="ORF">F4820DRAFT_450142</name>
</gene>
<evidence type="ECO:0000313" key="1">
    <source>
        <dbReference type="EMBL" id="KAI4863279.1"/>
    </source>
</evidence>
<comment type="caution">
    <text evidence="1">The sequence shown here is derived from an EMBL/GenBank/DDBJ whole genome shotgun (WGS) entry which is preliminary data.</text>
</comment>
<reference evidence="1 2" key="1">
    <citation type="journal article" date="2022" name="New Phytol.">
        <title>Ecological generalism drives hyperdiversity of secondary metabolite gene clusters in xylarialean endophytes.</title>
        <authorList>
            <person name="Franco M.E.E."/>
            <person name="Wisecaver J.H."/>
            <person name="Arnold A.E."/>
            <person name="Ju Y.M."/>
            <person name="Slot J.C."/>
            <person name="Ahrendt S."/>
            <person name="Moore L.P."/>
            <person name="Eastman K.E."/>
            <person name="Scott K."/>
            <person name="Konkel Z."/>
            <person name="Mondo S.J."/>
            <person name="Kuo A."/>
            <person name="Hayes R.D."/>
            <person name="Haridas S."/>
            <person name="Andreopoulos B."/>
            <person name="Riley R."/>
            <person name="LaButti K."/>
            <person name="Pangilinan J."/>
            <person name="Lipzen A."/>
            <person name="Amirebrahimi M."/>
            <person name="Yan J."/>
            <person name="Adam C."/>
            <person name="Keymanesh K."/>
            <person name="Ng V."/>
            <person name="Louie K."/>
            <person name="Northen T."/>
            <person name="Drula E."/>
            <person name="Henrissat B."/>
            <person name="Hsieh H.M."/>
            <person name="Youens-Clark K."/>
            <person name="Lutzoni F."/>
            <person name="Miadlikowska J."/>
            <person name="Eastwood D.C."/>
            <person name="Hamelin R.C."/>
            <person name="Grigoriev I.V."/>
            <person name="U'Ren J.M."/>
        </authorList>
    </citation>
    <scope>NUCLEOTIDE SEQUENCE [LARGE SCALE GENOMIC DNA]</scope>
    <source>
        <strain evidence="1 2">CBS 119005</strain>
    </source>
</reference>